<dbReference type="GeneID" id="90159406"/>
<organism evidence="6 7">
    <name type="scientific">Gordonia polyisoprenivorans (strain DSM 44266 / VH2)</name>
    <dbReference type="NCBI Taxonomy" id="1112204"/>
    <lineage>
        <taxon>Bacteria</taxon>
        <taxon>Bacillati</taxon>
        <taxon>Actinomycetota</taxon>
        <taxon>Actinomycetes</taxon>
        <taxon>Mycobacteriales</taxon>
        <taxon>Gordoniaceae</taxon>
        <taxon>Gordonia</taxon>
    </lineage>
</organism>
<comment type="cofactor">
    <cofactor evidence="1">
        <name>pantetheine 4'-phosphate</name>
        <dbReference type="ChEBI" id="CHEBI:47942"/>
    </cofactor>
</comment>
<dbReference type="CDD" id="cd17643">
    <property type="entry name" value="A_NRPS_Cytc1-like"/>
    <property type="match status" value="1"/>
</dbReference>
<dbReference type="GO" id="GO:0005737">
    <property type="term" value="C:cytoplasm"/>
    <property type="evidence" value="ECO:0007669"/>
    <property type="project" value="TreeGrafter"/>
</dbReference>
<keyword evidence="2" id="KW-0596">Phosphopantetheine</keyword>
<dbReference type="InterPro" id="IPR006162">
    <property type="entry name" value="Ppantetheine_attach_site"/>
</dbReference>
<dbReference type="CDD" id="cd05930">
    <property type="entry name" value="A_NRPS"/>
    <property type="match status" value="1"/>
</dbReference>
<gene>
    <name evidence="6" type="ordered locus">GPOL_c23600</name>
</gene>
<dbReference type="Gene3D" id="1.10.1200.10">
    <property type="entry name" value="ACP-like"/>
    <property type="match status" value="2"/>
</dbReference>
<dbReference type="InterPro" id="IPR023213">
    <property type="entry name" value="CAT-like_dom_sf"/>
</dbReference>
<dbReference type="Gene3D" id="3.30.559.10">
    <property type="entry name" value="Chloramphenicol acetyltransferase-like domain"/>
    <property type="match status" value="3"/>
</dbReference>
<protein>
    <submittedName>
        <fullName evidence="6">Putative non-ribosomal peptide synthetase</fullName>
    </submittedName>
</protein>
<dbReference type="Pfam" id="PF13193">
    <property type="entry name" value="AMP-binding_C"/>
    <property type="match status" value="2"/>
</dbReference>
<evidence type="ECO:0000313" key="6">
    <source>
        <dbReference type="EMBL" id="AFA73390.1"/>
    </source>
</evidence>
<dbReference type="GO" id="GO:0003824">
    <property type="term" value="F:catalytic activity"/>
    <property type="evidence" value="ECO:0007669"/>
    <property type="project" value="InterPro"/>
</dbReference>
<dbReference type="InterPro" id="IPR000873">
    <property type="entry name" value="AMP-dep_synth/lig_dom"/>
</dbReference>
<evidence type="ECO:0000256" key="1">
    <source>
        <dbReference type="ARBA" id="ARBA00001957"/>
    </source>
</evidence>
<dbReference type="InterPro" id="IPR045851">
    <property type="entry name" value="AMP-bd_C_sf"/>
</dbReference>
<dbReference type="FunFam" id="3.40.50.12780:FF:000012">
    <property type="entry name" value="Non-ribosomal peptide synthetase"/>
    <property type="match status" value="1"/>
</dbReference>
<dbReference type="RefSeq" id="WP_014360002.1">
    <property type="nucleotide sequence ID" value="NC_016906.1"/>
</dbReference>
<accession>H6N1S1</accession>
<evidence type="ECO:0000313" key="7">
    <source>
        <dbReference type="Proteomes" id="UP000009154"/>
    </source>
</evidence>
<keyword evidence="7" id="KW-1185">Reference proteome</keyword>
<dbReference type="PANTHER" id="PTHR45527">
    <property type="entry name" value="NONRIBOSOMAL PEPTIDE SYNTHETASE"/>
    <property type="match status" value="1"/>
</dbReference>
<dbReference type="EMBL" id="CP003119">
    <property type="protein sequence ID" value="AFA73390.1"/>
    <property type="molecule type" value="Genomic_DNA"/>
</dbReference>
<dbReference type="Gene3D" id="3.40.50.12780">
    <property type="entry name" value="N-terminal domain of ligase-like"/>
    <property type="match status" value="2"/>
</dbReference>
<dbReference type="GO" id="GO:0008610">
    <property type="term" value="P:lipid biosynthetic process"/>
    <property type="evidence" value="ECO:0007669"/>
    <property type="project" value="UniProtKB-ARBA"/>
</dbReference>
<dbReference type="STRING" id="1112204.GPOL_c23600"/>
<feature type="domain" description="Carrier" evidence="5">
    <location>
        <begin position="950"/>
        <end position="1025"/>
    </location>
</feature>
<feature type="region of interest" description="Disordered" evidence="4">
    <location>
        <begin position="2014"/>
        <end position="2038"/>
    </location>
</feature>
<dbReference type="Pfam" id="PF00550">
    <property type="entry name" value="PP-binding"/>
    <property type="match status" value="2"/>
</dbReference>
<feature type="domain" description="Carrier" evidence="5">
    <location>
        <begin position="2036"/>
        <end position="2112"/>
    </location>
</feature>
<evidence type="ECO:0000259" key="5">
    <source>
        <dbReference type="PROSITE" id="PS50075"/>
    </source>
</evidence>
<dbReference type="InterPro" id="IPR009081">
    <property type="entry name" value="PP-bd_ACP"/>
</dbReference>
<keyword evidence="3" id="KW-0597">Phosphoprotein</keyword>
<dbReference type="PROSITE" id="PS00455">
    <property type="entry name" value="AMP_BINDING"/>
    <property type="match status" value="2"/>
</dbReference>
<dbReference type="Proteomes" id="UP000009154">
    <property type="component" value="Chromosome"/>
</dbReference>
<dbReference type="SUPFAM" id="SSF47336">
    <property type="entry name" value="ACP-like"/>
    <property type="match status" value="2"/>
</dbReference>
<dbReference type="InterPro" id="IPR042099">
    <property type="entry name" value="ANL_N_sf"/>
</dbReference>
<dbReference type="InterPro" id="IPR001242">
    <property type="entry name" value="Condensation_dom"/>
</dbReference>
<evidence type="ECO:0000256" key="2">
    <source>
        <dbReference type="ARBA" id="ARBA00022450"/>
    </source>
</evidence>
<dbReference type="GO" id="GO:0043041">
    <property type="term" value="P:amino acid activation for nonribosomal peptide biosynthetic process"/>
    <property type="evidence" value="ECO:0007669"/>
    <property type="project" value="TreeGrafter"/>
</dbReference>
<dbReference type="InterPro" id="IPR020806">
    <property type="entry name" value="PKS_PP-bd"/>
</dbReference>
<dbReference type="GO" id="GO:0044550">
    <property type="term" value="P:secondary metabolite biosynthetic process"/>
    <property type="evidence" value="ECO:0007669"/>
    <property type="project" value="TreeGrafter"/>
</dbReference>
<dbReference type="Gene3D" id="3.30.300.30">
    <property type="match status" value="2"/>
</dbReference>
<dbReference type="PROSITE" id="PS00012">
    <property type="entry name" value="PHOSPHOPANTETHEINE"/>
    <property type="match status" value="2"/>
</dbReference>
<dbReference type="SUPFAM" id="SSF56801">
    <property type="entry name" value="Acetyl-CoA synthetase-like"/>
    <property type="match status" value="2"/>
</dbReference>
<dbReference type="Pfam" id="PF00501">
    <property type="entry name" value="AMP-binding"/>
    <property type="match status" value="2"/>
</dbReference>
<dbReference type="GO" id="GO:0031177">
    <property type="term" value="F:phosphopantetheine binding"/>
    <property type="evidence" value="ECO:0007669"/>
    <property type="project" value="InterPro"/>
</dbReference>
<proteinExistence type="predicted"/>
<dbReference type="NCBIfam" id="TIGR01733">
    <property type="entry name" value="AA-adenyl-dom"/>
    <property type="match status" value="1"/>
</dbReference>
<reference evidence="6 7" key="1">
    <citation type="journal article" date="2012" name="Appl. Environ. Microbiol.">
        <title>Involvement of two latex-clearing proteins during rubber degradation and insights into the subsequent degradation pathway revealed by the genome sequence of Gordonia polyisoprenivorans strain VH2.</title>
        <authorList>
            <person name="Hiessl S."/>
            <person name="Schuldes J."/>
            <person name="Thurmer A."/>
            <person name="Halbsguth T."/>
            <person name="Broker D."/>
            <person name="Angelov A."/>
            <person name="Liebl W."/>
            <person name="Daniel R."/>
            <person name="Steinbuchel A."/>
        </authorList>
    </citation>
    <scope>NUCLEOTIDE SEQUENCE [LARGE SCALE GENOMIC DNA]</scope>
    <source>
        <strain evidence="7">DSM 44266 / VH2</strain>
    </source>
</reference>
<dbReference type="Gene3D" id="3.30.559.30">
    <property type="entry name" value="Nonribosomal peptide synthetase, condensation domain"/>
    <property type="match status" value="3"/>
</dbReference>
<feature type="region of interest" description="Disordered" evidence="4">
    <location>
        <begin position="422"/>
        <end position="448"/>
    </location>
</feature>
<dbReference type="HOGENOM" id="CLU_000022_0_0_11"/>
<evidence type="ECO:0000256" key="4">
    <source>
        <dbReference type="SAM" id="MobiDB-lite"/>
    </source>
</evidence>
<dbReference type="InterPro" id="IPR020845">
    <property type="entry name" value="AMP-binding_CS"/>
</dbReference>
<dbReference type="eggNOG" id="COG1020">
    <property type="taxonomic scope" value="Bacteria"/>
</dbReference>
<dbReference type="InterPro" id="IPR025110">
    <property type="entry name" value="AMP-bd_C"/>
</dbReference>
<dbReference type="PANTHER" id="PTHR45527:SF1">
    <property type="entry name" value="FATTY ACID SYNTHASE"/>
    <property type="match status" value="1"/>
</dbReference>
<dbReference type="InterPro" id="IPR010071">
    <property type="entry name" value="AA_adenyl_dom"/>
</dbReference>
<dbReference type="Pfam" id="PF00668">
    <property type="entry name" value="Condensation"/>
    <property type="match status" value="3"/>
</dbReference>
<dbReference type="KEGG" id="gpo:GPOL_c23600"/>
<dbReference type="SUPFAM" id="SSF52777">
    <property type="entry name" value="CoA-dependent acyltransferases"/>
    <property type="match status" value="6"/>
</dbReference>
<dbReference type="PROSITE" id="PS50075">
    <property type="entry name" value="CARRIER"/>
    <property type="match status" value="2"/>
</dbReference>
<evidence type="ECO:0000256" key="3">
    <source>
        <dbReference type="ARBA" id="ARBA00022553"/>
    </source>
</evidence>
<dbReference type="UniPathway" id="UPA00011"/>
<dbReference type="InterPro" id="IPR036736">
    <property type="entry name" value="ACP-like_sf"/>
</dbReference>
<name>H6N1S1_GORPV</name>
<feature type="region of interest" description="Disordered" evidence="4">
    <location>
        <begin position="1025"/>
        <end position="1052"/>
    </location>
</feature>
<dbReference type="SMART" id="SM00823">
    <property type="entry name" value="PKS_PP"/>
    <property type="match status" value="2"/>
</dbReference>
<sequence length="2588" mass="272195">MSAPKATDGAVTESVDTQAKPALEDVLPLTAVQEAIVYHSTRSREHDSHEPYLIIADLDLAVVASGADSGDVDDSALRSALETVIARHAMLRTSYTRRRTGAPVARVHTEVEIRIDTVDPAESGGPDGLRESLRRQGISLTSAPPLRAVVARDARAGTAHLLLVVHHVALDGWSLHRVVDEIVHVLRGEPLDPVVPISDFHRWRTTLPSGLDSWRRALTGLRAPTLVPVDPVAAHRSRVIARFLGVEASRRLRTTARSAGASVNTLIQVAWALVLADLDDSDDVVFGAVVSGRDPALPGVDEMVGMLINTIPVRVRLDPTETVVELITRLQREQLALLPHHHTALGDIGAATGLGELFNTLLVFESFPRGAVRPQLEDENTYAATVLVEDEPDIRILLEHRGADPALLDRLLGMLETIAAAPDTPRGGLPRSDRGDPSIMSGPPATAAEPPARRIAHLAAGQGDAVALLAGEVSVSRRDLDRDAACAAAALRARGIGTESIVAIQAHRTPGMVAVLLAVLRVGAAYLPIDPAYPRARVEFMLTDARPDLVVDDALAAELTCTELTHAELTRPELTRAELAADTASDTEPVSPHPDSAAYLVYTSGSTGTPKAVIGTAGALARRLSWAATDWEAPVVLAKSSIAFIDGTTELLGALSAGATVVLASDAELRDAGRLAELAAAQGVRQITAVPSLAHTIVEDGRAPDLDRWIVSGEPLPPAVAAALTPHAGEVINSYGSSEVAGDVTTGAITGDHGGAIHVGTPVPGTRIVVLDHLLRPVPAGTAGEVYVSEIRPGAGQLGRGYRAHPEWTATHFVADVTGGARMYRTGDRGLIDTAGRLRLLGRRDAQVKIRGVRVELGEVEAALTAVHGVAQAAVTTTGTRDGHHRIHAFVSGTVSPQSVTASVGQALPAAMVPSTITVLDELPLTPGGKVDRRALVAPEDHAASTGGREPRTDNERLVVAAAADVLGIDEPAADANFFDLGGHSLSATRMVTRLRVATGRALQVADVFDNPVLADLAGLLPLADGRDATDADDTTGGSGPRAAERPDPLPLSPAQQRLLFQAGVDDSAYTVAFAVRLDAHAGTAIDAGALRDSLHGIVTRHEVLRTRIVNGHPVIDAPDAVATTLDEHRLDEHGPGTTEHDTTDLDRTMAALIARPFDLARDRVLRADLIALSATSSVLLITVHHIAADEWSAGRLFDELAAGYRAVVEHRDDRVPAAPAVQFVDHTIWQLARLGDESDPHSLAAEQLSYWREALDGIPDEIALPVDRARPVEPSNRGAEVHRTLPLGVCRALDRLAAATGTSRFMVVHAAVALSLAASGAGDDIVVGTPIAGRGDAAAEDLIGMFVNTLALRTDLRGNPTLAQVLTRVRSADLDAYAHADLPFEQLVAALAPTRSLARHPLFQTVVQYRDPIVAPEFGGLVATPLFPTTRTAKFDLTYEFVGLPDTGDGSGLRLRLEYATDLFDDDTAHRLADRAVAVLDVLATDPDRRLAGLVMPDAVHALASVGVPDENRGATEATRGPSTLVEVFTSTVATHPDRVAISDVTTSLTYREIDSRSAQLASQLVADGVTAGDLVALVLPRGADQVIAVLAVLRAGAAYVPIDHAYPAERIETILDDARPTLTVDADYLGRAGSDGPPAEWSEITIGARHTAYVIFTSGSTGRPKGVRVTHGNVCALLASTRGLFDVDADDVWMLFHSYAFDFSVWEMWGALSTGARLVIADRDTTRSPADLAALITREGVTVLNQTPSAFAALDATVASSAETGESLSDNTSGPTSLVSLRYLVFGGEALDPRRLTGFLRRHPRVRAVNMYGITEVTVHATHREIDAAAAAHATGSDVGALLPGFTGRLLDRHLRPVPVGVVGELYLAGPQVAAGYLHRPALCTTRFVADPTSPGELVYRTGDLFRRTATGELHYAGRSDLQVKIRGYRIELGEVSAAIGSLRGVADAVTIARPGPGGDPRLLAYVVPAGHDPAGAEMTADAVRAALAQRLPDHLVPAAITLLDRIPLTTNGKTDTSALPDPEPPAESGAGREPITDAERMIQEIFAETLRLDPTSIGVDDDFFALGGDSILSTTIVNRARRRGLRITPREVFAHRSVVGLAGVAEPIVAPADGAPNDGAPEDMATPHSAPTPVALLPIMHRLRELGGTVDRVNQSLVIDTPPDADTESLTAALQALLDHHDALRMTLSVTAGVWGLTVSPPGSVPAAEILVEMPIDAHGSVADTVTVASDAAAARLAPTQGRMVAAAHLRPATDADAGRLVLVIHHLAVDGVSRRILIDDLVAFHTDGRLPAGSDATIADHAAAVAARGGAPELLGELDHWVRVLAPGGDLLPGVPAGVGVVGDQRRHVVTLDVATSRALVTDAPAAFDVGVTSIFLGTLRIAASAVLRTADLIVDTERHGRDTEAAGLGAMDLSHTVGWFTTMAPVRLSGPADDDADPLDAVRDADRQWDETPCAGAGYGMLRHLNPQTSAALATMPKASVLLNYLGRFTVGSGGAWQPSAESSSLRALPDPDLGCDHLLEIDVVCRDEAHGPVLSATFGYLQHFLSDDAVTRLGVAWADALSTLAALSARDESAFDDSGVPT</sequence>